<proteinExistence type="predicted"/>
<dbReference type="SUPFAM" id="SSF52540">
    <property type="entry name" value="P-loop containing nucleoside triphosphate hydrolases"/>
    <property type="match status" value="1"/>
</dbReference>
<feature type="domain" description="ATPase AAA-type core" evidence="2">
    <location>
        <begin position="58"/>
        <end position="374"/>
    </location>
</feature>
<dbReference type="AlphaFoldDB" id="A0A8H1LIR5"/>
<dbReference type="Gene3D" id="3.40.50.300">
    <property type="entry name" value="P-loop containing nucleotide triphosphate hydrolases"/>
    <property type="match status" value="1"/>
</dbReference>
<dbReference type="Proteomes" id="UP000298111">
    <property type="component" value="Unassembled WGS sequence"/>
</dbReference>
<gene>
    <name evidence="3" type="ORF">D8771_13150</name>
</gene>
<dbReference type="PANTHER" id="PTHR40396">
    <property type="entry name" value="ATPASE-LIKE PROTEIN"/>
    <property type="match status" value="1"/>
</dbReference>
<sequence length="469" mass="52380">MCRHLWRHREEVAVLLRFQVTNHASIRDEQEISFVAGDDRPQRAQQPVPGTRLSAVPVAAVYGANASGKSNVVSALAWMRAAVLDSFRHWDPAGGVPRKPFRLRPDPAAHPSTYELDLVVDGVRYEYGFTVDDESVREEWLSYFPEGKRRKLYVRTGSGPDSLTFGRSLTGRRKTISELLRPNALYLSIAAAQNHELLGRLHRWFRDGLRTASDRDYQARLNYTVGLLHSRDSRSRAALLDLLRFADLGVSKLEFREPDERLLDETERIEAALNDLGVSFRVNVPDYHVRVQHRTEGGTFALELDEESSGTRTWIGMLGPVLLTLGSGGALVVDELDARLHPYLADALVGMFQSPDINRYGAQLLFTTHEASLLGSNARTQLFRDQIWFTEKDPDTLGTRLFPITDFYVRDSPDAKDNLEKRYLSGRYGALPFLDDELLRRMADDIAGGGVSGAGQAVEAGRSEAAGAA</sequence>
<dbReference type="PANTHER" id="PTHR40396:SF1">
    <property type="entry name" value="ATPASE AAA-TYPE CORE DOMAIN-CONTAINING PROTEIN"/>
    <property type="match status" value="1"/>
</dbReference>
<keyword evidence="3" id="KW-0547">Nucleotide-binding</keyword>
<organism evidence="3 4">
    <name type="scientific">Streptomyces albus</name>
    <dbReference type="NCBI Taxonomy" id="1888"/>
    <lineage>
        <taxon>Bacteria</taxon>
        <taxon>Bacillati</taxon>
        <taxon>Actinomycetota</taxon>
        <taxon>Actinomycetes</taxon>
        <taxon>Kitasatosporales</taxon>
        <taxon>Streptomycetaceae</taxon>
        <taxon>Streptomyces</taxon>
    </lineage>
</organism>
<evidence type="ECO:0000313" key="3">
    <source>
        <dbReference type="EMBL" id="TGG84840.1"/>
    </source>
</evidence>
<accession>A0A8H1LIR5</accession>
<dbReference type="Pfam" id="PF13304">
    <property type="entry name" value="AAA_21"/>
    <property type="match status" value="1"/>
</dbReference>
<comment type="caution">
    <text evidence="3">The sequence shown here is derived from an EMBL/GenBank/DDBJ whole genome shotgun (WGS) entry which is preliminary data.</text>
</comment>
<dbReference type="InterPro" id="IPR027417">
    <property type="entry name" value="P-loop_NTPase"/>
</dbReference>
<dbReference type="GO" id="GO:0005524">
    <property type="term" value="F:ATP binding"/>
    <property type="evidence" value="ECO:0007669"/>
    <property type="project" value="UniProtKB-KW"/>
</dbReference>
<evidence type="ECO:0000259" key="2">
    <source>
        <dbReference type="Pfam" id="PF13304"/>
    </source>
</evidence>
<evidence type="ECO:0000256" key="1">
    <source>
        <dbReference type="SAM" id="MobiDB-lite"/>
    </source>
</evidence>
<protein>
    <submittedName>
        <fullName evidence="3">ATP-binding protein</fullName>
    </submittedName>
</protein>
<name>A0A8H1LIR5_9ACTN</name>
<dbReference type="EMBL" id="RCIY01000046">
    <property type="protein sequence ID" value="TGG84840.1"/>
    <property type="molecule type" value="Genomic_DNA"/>
</dbReference>
<evidence type="ECO:0000313" key="4">
    <source>
        <dbReference type="Proteomes" id="UP000298111"/>
    </source>
</evidence>
<keyword evidence="3" id="KW-0067">ATP-binding</keyword>
<dbReference type="InterPro" id="IPR003959">
    <property type="entry name" value="ATPase_AAA_core"/>
</dbReference>
<reference evidence="3 4" key="1">
    <citation type="submission" date="2018-10" db="EMBL/GenBank/DDBJ databases">
        <title>Isolation of pseudouridimycin from Streptomyces albus DSM 40763.</title>
        <authorList>
            <person name="Rosenqvist P."/>
            <person name="Metsae-Ketelae M."/>
            <person name="Virta P."/>
        </authorList>
    </citation>
    <scope>NUCLEOTIDE SEQUENCE [LARGE SCALE GENOMIC DNA]</scope>
    <source>
        <strain evidence="3 4">DSM 40763</strain>
    </source>
</reference>
<dbReference type="GO" id="GO:0016887">
    <property type="term" value="F:ATP hydrolysis activity"/>
    <property type="evidence" value="ECO:0007669"/>
    <property type="project" value="InterPro"/>
</dbReference>
<feature type="region of interest" description="Disordered" evidence="1">
    <location>
        <begin position="450"/>
        <end position="469"/>
    </location>
</feature>